<feature type="region of interest" description="Disordered" evidence="1">
    <location>
        <begin position="1"/>
        <end position="38"/>
    </location>
</feature>
<accession>A0A8B5YC20</accession>
<proteinExistence type="predicted"/>
<comment type="caution">
    <text evidence="2">The sequence shown here is derived from an EMBL/GenBank/DDBJ whole genome shotgun (WGS) entry which is preliminary data.</text>
</comment>
<protein>
    <submittedName>
        <fullName evidence="2">Uncharacterized protein</fullName>
    </submittedName>
</protein>
<name>A0A8B5YC20_BACLI</name>
<feature type="compositionally biased region" description="Low complexity" evidence="1">
    <location>
        <begin position="1"/>
        <end position="11"/>
    </location>
</feature>
<sequence length="38" mass="4343">MKSSKKLISTLTKEERHRRAMISKTKSGKKSSVLPEIK</sequence>
<dbReference type="EMBL" id="NILC01000023">
    <property type="protein sequence ID" value="TWL27470.1"/>
    <property type="molecule type" value="Genomic_DNA"/>
</dbReference>
<organism evidence="2 3">
    <name type="scientific">Bacillus licheniformis</name>
    <dbReference type="NCBI Taxonomy" id="1402"/>
    <lineage>
        <taxon>Bacteria</taxon>
        <taxon>Bacillati</taxon>
        <taxon>Bacillota</taxon>
        <taxon>Bacilli</taxon>
        <taxon>Bacillales</taxon>
        <taxon>Bacillaceae</taxon>
        <taxon>Bacillus</taxon>
    </lineage>
</organism>
<evidence type="ECO:0000256" key="1">
    <source>
        <dbReference type="SAM" id="MobiDB-lite"/>
    </source>
</evidence>
<reference evidence="2 3" key="1">
    <citation type="submission" date="2019-06" db="EMBL/GenBank/DDBJ databases">
        <title>Genome sequence analysis of &gt;100 Bacillus licheniformis strains suggests intrinsic resistance to this species.</title>
        <authorList>
            <person name="Wels M."/>
            <person name="Siezen R.J."/>
            <person name="Johansen E."/>
            <person name="Stuer-Lauridsen B."/>
            <person name="Bjerre K."/>
            <person name="Nielsen B.K.K."/>
        </authorList>
    </citation>
    <scope>NUCLEOTIDE SEQUENCE [LARGE SCALE GENOMIC DNA]</scope>
    <source>
        <strain evidence="2 3">BAC-16736</strain>
    </source>
</reference>
<gene>
    <name evidence="2" type="ORF">CHCC16736_2791</name>
</gene>
<dbReference type="AlphaFoldDB" id="A0A8B5YC20"/>
<feature type="compositionally biased region" description="Basic residues" evidence="1">
    <location>
        <begin position="18"/>
        <end position="29"/>
    </location>
</feature>
<dbReference type="Proteomes" id="UP000435910">
    <property type="component" value="Unassembled WGS sequence"/>
</dbReference>
<evidence type="ECO:0000313" key="2">
    <source>
        <dbReference type="EMBL" id="TWL27470.1"/>
    </source>
</evidence>
<evidence type="ECO:0000313" key="3">
    <source>
        <dbReference type="Proteomes" id="UP000435910"/>
    </source>
</evidence>